<dbReference type="SUPFAM" id="SSF47413">
    <property type="entry name" value="lambda repressor-like DNA-binding domains"/>
    <property type="match status" value="1"/>
</dbReference>
<protein>
    <recommendedName>
        <fullName evidence="1">HTH cro/C1-type domain-containing protein</fullName>
    </recommendedName>
</protein>
<dbReference type="Gene3D" id="1.10.260.40">
    <property type="entry name" value="lambda repressor-like DNA-binding domains"/>
    <property type="match status" value="1"/>
</dbReference>
<dbReference type="CDD" id="cd00093">
    <property type="entry name" value="HTH_XRE"/>
    <property type="match status" value="1"/>
</dbReference>
<dbReference type="EMBL" id="BK015847">
    <property type="protein sequence ID" value="DAE27952.1"/>
    <property type="molecule type" value="Genomic_DNA"/>
</dbReference>
<dbReference type="InterPro" id="IPR001387">
    <property type="entry name" value="Cro/C1-type_HTH"/>
</dbReference>
<sequence length="69" mass="7769">MVMTKGESMRKARNRAKMSAAQLSRISGVPTTTIYALERSTARNGRIDTIELLADALRISIDEYIGRRR</sequence>
<dbReference type="GO" id="GO:0003677">
    <property type="term" value="F:DNA binding"/>
    <property type="evidence" value="ECO:0007669"/>
    <property type="project" value="InterPro"/>
</dbReference>
<dbReference type="Pfam" id="PF01381">
    <property type="entry name" value="HTH_3"/>
    <property type="match status" value="1"/>
</dbReference>
<name>A0A8S5R9A2_9CAUD</name>
<evidence type="ECO:0000259" key="1">
    <source>
        <dbReference type="PROSITE" id="PS50943"/>
    </source>
</evidence>
<proteinExistence type="predicted"/>
<reference evidence="2" key="1">
    <citation type="journal article" date="2021" name="Proc. Natl. Acad. Sci. U.S.A.">
        <title>A Catalog of Tens of Thousands of Viruses from Human Metagenomes Reveals Hidden Associations with Chronic Diseases.</title>
        <authorList>
            <person name="Tisza M.J."/>
            <person name="Buck C.B."/>
        </authorList>
    </citation>
    <scope>NUCLEOTIDE SEQUENCE</scope>
    <source>
        <strain evidence="2">Ctvxh7</strain>
    </source>
</reference>
<evidence type="ECO:0000313" key="2">
    <source>
        <dbReference type="EMBL" id="DAE27952.1"/>
    </source>
</evidence>
<dbReference type="InterPro" id="IPR010982">
    <property type="entry name" value="Lambda_DNA-bd_dom_sf"/>
</dbReference>
<organism evidence="2">
    <name type="scientific">Siphoviridae sp. ctvxh7</name>
    <dbReference type="NCBI Taxonomy" id="2827283"/>
    <lineage>
        <taxon>Viruses</taxon>
        <taxon>Duplodnaviria</taxon>
        <taxon>Heunggongvirae</taxon>
        <taxon>Uroviricota</taxon>
        <taxon>Caudoviricetes</taxon>
    </lineage>
</organism>
<feature type="domain" description="HTH cro/C1-type" evidence="1">
    <location>
        <begin position="9"/>
        <end position="64"/>
    </location>
</feature>
<dbReference type="SMART" id="SM00530">
    <property type="entry name" value="HTH_XRE"/>
    <property type="match status" value="1"/>
</dbReference>
<dbReference type="PROSITE" id="PS50943">
    <property type="entry name" value="HTH_CROC1"/>
    <property type="match status" value="1"/>
</dbReference>
<accession>A0A8S5R9A2</accession>